<dbReference type="Pfam" id="PF13646">
    <property type="entry name" value="HEAT_2"/>
    <property type="match status" value="1"/>
</dbReference>
<accession>A0AAE0G1W1</accession>
<dbReference type="Proteomes" id="UP001190700">
    <property type="component" value="Unassembled WGS sequence"/>
</dbReference>
<dbReference type="AlphaFoldDB" id="A0AAE0G1W1"/>
<dbReference type="Gene3D" id="1.25.10.10">
    <property type="entry name" value="Leucine-rich Repeat Variant"/>
    <property type="match status" value="1"/>
</dbReference>
<organism evidence="1 2">
    <name type="scientific">Cymbomonas tetramitiformis</name>
    <dbReference type="NCBI Taxonomy" id="36881"/>
    <lineage>
        <taxon>Eukaryota</taxon>
        <taxon>Viridiplantae</taxon>
        <taxon>Chlorophyta</taxon>
        <taxon>Pyramimonadophyceae</taxon>
        <taxon>Pyramimonadales</taxon>
        <taxon>Pyramimonadaceae</taxon>
        <taxon>Cymbomonas</taxon>
    </lineage>
</organism>
<sequence length="185" mass="19810">MQRRKLGPFRHGGMEDGNADVRRAAVEALGRLGEHAVPHAGDILARLMEHADARVRTRAAVEALGRPGENAALYAGDIAARLDEHAKCRREERSGGSTAGESGGACSVICWGHRGTAGRWQCKCERSGGGVVGEAMGRLWEHAVPHAGGIAARREDAVAGVKEASLRALTRLRVVSMQRRMHRPS</sequence>
<reference evidence="1 2" key="1">
    <citation type="journal article" date="2015" name="Genome Biol. Evol.">
        <title>Comparative Genomics of a Bacterivorous Green Alga Reveals Evolutionary Causalities and Consequences of Phago-Mixotrophic Mode of Nutrition.</title>
        <authorList>
            <person name="Burns J.A."/>
            <person name="Paasch A."/>
            <person name="Narechania A."/>
            <person name="Kim E."/>
        </authorList>
    </citation>
    <scope>NUCLEOTIDE SEQUENCE [LARGE SCALE GENOMIC DNA]</scope>
    <source>
        <strain evidence="1 2">PLY_AMNH</strain>
    </source>
</reference>
<evidence type="ECO:0000313" key="2">
    <source>
        <dbReference type="Proteomes" id="UP001190700"/>
    </source>
</evidence>
<name>A0AAE0G1W1_9CHLO</name>
<evidence type="ECO:0000313" key="1">
    <source>
        <dbReference type="EMBL" id="KAK3269877.1"/>
    </source>
</evidence>
<keyword evidence="2" id="KW-1185">Reference proteome</keyword>
<proteinExistence type="predicted"/>
<dbReference type="InterPro" id="IPR011989">
    <property type="entry name" value="ARM-like"/>
</dbReference>
<gene>
    <name evidence="1" type="ORF">CYMTET_21699</name>
</gene>
<protein>
    <recommendedName>
        <fullName evidence="3">HEAT repeat domain-containing protein</fullName>
    </recommendedName>
</protein>
<dbReference type="EMBL" id="LGRX02010702">
    <property type="protein sequence ID" value="KAK3269877.1"/>
    <property type="molecule type" value="Genomic_DNA"/>
</dbReference>
<evidence type="ECO:0008006" key="3">
    <source>
        <dbReference type="Google" id="ProtNLM"/>
    </source>
</evidence>
<comment type="caution">
    <text evidence="1">The sequence shown here is derived from an EMBL/GenBank/DDBJ whole genome shotgun (WGS) entry which is preliminary data.</text>
</comment>
<dbReference type="InterPro" id="IPR016024">
    <property type="entry name" value="ARM-type_fold"/>
</dbReference>
<dbReference type="SUPFAM" id="SSF48371">
    <property type="entry name" value="ARM repeat"/>
    <property type="match status" value="1"/>
</dbReference>